<evidence type="ECO:0000256" key="1">
    <source>
        <dbReference type="ARBA" id="ARBA00004123"/>
    </source>
</evidence>
<sequence>MYPPHLGSASSWELSHLPLNFPPNARIRYRILHSVTSNPRPEYTLELARRKIVHTWKSSREPISVPLIFVDSSRHTVWAFAVGSDEVETPAAALLSNILFQDLIEDTFDSYALSDVYPCSEACAEQTRPCSNCPPTWSIHRIVDCVCAAPSDSGRSLRKIPCGLVVGPPKDLGEWGIGWERHNQQSGLTVVLMQLHPIASGLLLQLVLRQSDFLELPAQVQAGSPIALLPCAAPAYYISDYVGDTAKLQVSFGMNLAGHGIQGSFVDGFALCWIPTTGSVPSTPGMAPDLPKEEHGIVIPWPKSLCVLSSSRAHTSQIPISSMTMVSPPITHSVLPFNASMSLLVRPSLGQIATNASSFVDAIVRDRERARENQRSNELNSSRPVYPSPPEFSPGSTVHHPIIQEQSPSQPTPVHFTSYEKEQFGANPAPDSYSFHDKMSDIVEMNGMSWGDMSFPSGDDPPHAGRHNIQDDIDGFGLITDDVFDFFDAPPRPQASIAQGPSEFIHSTFAFPGSDWPSPREPTDDHEQAGTPGEVMSTSHAAPDNYWTPTPLSPTISHNPPQPVSPPIISLDSLDSQVTLLNPSSHGSIVVPDILPLQFASDNHVIQKYSSGKFSLPSPAPESPWDREPYQEDKSKGGSFRRQYDRASDPRILTEEKFLALKRRTHAFMDDSEDPRIREGSRSSRWRLNEPWRDDFGDMDDPIVDATDVLSSDDSSSHSGDNSDSDDEETHTIPDIEKTTDLESDDVELAGSLLHVQFRGSLLTSSSRLFRMGLIPLDNAVIQEQDDHNGSRGPSHIISVPTPISPDIASTEAEKIRSLESAVLLLVRESVENPVWFQDYLVRRSLKHGQGVRETGRIWTSEVVPVIKRLLNIPGCSPVIDLSAFASLPAFPIKESSSKSRTSSHPAACEMLDSPMFTLSQGESIVQVLPSALRFWEKLGLGPVAGAKDVTAFALFDHQDQGAVKTWLDRLSRVYSTRCFGKHELGTVEQRSDGLVPIRWEGFRKTIVDLLAQLPVAPHIVLYCIAPPNFSGVKSKAYQQLAALFTKEPIDERVLLHFVPYHTVFDLPQFAKFRHGGLETIANSVYNRLLRPVERVIHRGELPSVSPIQTWVQAPAFTISRPLAPSFKYVLDWPVQAIVVMDRHSLLHVGYRLSTSREWLLASCVDQRGEAYELQVWMLSQIEGGEDMPMELKIACQLFRFATNFARRAKVEWKVVISKMGRMTISEVEAWEACLAQEGESSTEKIPMHVSVLCVEQDTPLTFLPPVMPSDPSVPKAPGPMPLFSDASSSTYAVYPHLRLRMLAPNDQCFWSEIKASPLEDTDGVAPNDPVGLLPFCTAYLIHIPAGARTTLVPVGVEETSTELSVLQINAMLAWASESSTLGTWRRSMLELQRDWVSSFNELAVLARERWNLSTFGALPFHLVAVEIMSIALDFQGDLESFSQA</sequence>
<dbReference type="PANTHER" id="PTHR48249:SF3">
    <property type="entry name" value="MEDIATOR OF RNA POLYMERASE II TRANSCRIPTION SUBUNIT 13"/>
    <property type="match status" value="1"/>
</dbReference>
<keyword evidence="5 10" id="KW-0805">Transcription regulation</keyword>
<feature type="region of interest" description="Disordered" evidence="11">
    <location>
        <begin position="611"/>
        <end position="647"/>
    </location>
</feature>
<feature type="compositionally biased region" description="Low complexity" evidence="11">
    <location>
        <begin position="705"/>
        <end position="722"/>
    </location>
</feature>
<organism evidence="13 14">
    <name type="scientific">Hydnum rufescens UP504</name>
    <dbReference type="NCBI Taxonomy" id="1448309"/>
    <lineage>
        <taxon>Eukaryota</taxon>
        <taxon>Fungi</taxon>
        <taxon>Dikarya</taxon>
        <taxon>Basidiomycota</taxon>
        <taxon>Agaricomycotina</taxon>
        <taxon>Agaricomycetes</taxon>
        <taxon>Cantharellales</taxon>
        <taxon>Hydnaceae</taxon>
        <taxon>Hydnum</taxon>
    </lineage>
</organism>
<comment type="similarity">
    <text evidence="2 10">Belongs to the Mediator complex subunit 13 family.</text>
</comment>
<evidence type="ECO:0000256" key="8">
    <source>
        <dbReference type="ARBA" id="ARBA00023242"/>
    </source>
</evidence>
<evidence type="ECO:0000256" key="3">
    <source>
        <dbReference type="ARBA" id="ARBA00019618"/>
    </source>
</evidence>
<feature type="region of interest" description="Disordered" evidence="11">
    <location>
        <begin position="510"/>
        <end position="564"/>
    </location>
</feature>
<protein>
    <recommendedName>
        <fullName evidence="3 10">Mediator of RNA polymerase II transcription subunit 13</fullName>
    </recommendedName>
    <alternativeName>
        <fullName evidence="9 10">Mediator complex subunit 13</fullName>
    </alternativeName>
</protein>
<keyword evidence="14" id="KW-1185">Reference proteome</keyword>
<feature type="region of interest" description="Disordered" evidence="11">
    <location>
        <begin position="370"/>
        <end position="413"/>
    </location>
</feature>
<comment type="caution">
    <text evidence="13">The sequence shown here is derived from an EMBL/GenBank/DDBJ whole genome shotgun (WGS) entry which is preliminary data.</text>
</comment>
<dbReference type="GO" id="GO:0003713">
    <property type="term" value="F:transcription coactivator activity"/>
    <property type="evidence" value="ECO:0007669"/>
    <property type="project" value="TreeGrafter"/>
</dbReference>
<dbReference type="EMBL" id="MU128925">
    <property type="protein sequence ID" value="KAF9518390.1"/>
    <property type="molecule type" value="Genomic_DNA"/>
</dbReference>
<comment type="subunit">
    <text evidence="10">Component of the SRB8-11 complex, which itself associates with the Mediator complex.</text>
</comment>
<comment type="subcellular location">
    <subcellularLocation>
        <location evidence="1 10">Nucleus</location>
    </subcellularLocation>
</comment>
<evidence type="ECO:0000256" key="7">
    <source>
        <dbReference type="ARBA" id="ARBA00023163"/>
    </source>
</evidence>
<feature type="domain" description="Mediator complex subunit Med13 C-terminal" evidence="12">
    <location>
        <begin position="1113"/>
        <end position="1426"/>
    </location>
</feature>
<evidence type="ECO:0000256" key="2">
    <source>
        <dbReference type="ARBA" id="ARBA00009354"/>
    </source>
</evidence>
<dbReference type="InterPro" id="IPR009401">
    <property type="entry name" value="Med13_C"/>
</dbReference>
<name>A0A9P6B6F3_9AGAM</name>
<accession>A0A9P6B6F3</accession>
<feature type="region of interest" description="Disordered" evidence="11">
    <location>
        <begin position="697"/>
        <end position="742"/>
    </location>
</feature>
<evidence type="ECO:0000313" key="14">
    <source>
        <dbReference type="Proteomes" id="UP000886523"/>
    </source>
</evidence>
<keyword evidence="8 10" id="KW-0539">Nucleus</keyword>
<evidence type="ECO:0000313" key="13">
    <source>
        <dbReference type="EMBL" id="KAF9518390.1"/>
    </source>
</evidence>
<keyword evidence="6 10" id="KW-0010">Activator</keyword>
<evidence type="ECO:0000256" key="4">
    <source>
        <dbReference type="ARBA" id="ARBA00022491"/>
    </source>
</evidence>
<reference evidence="13" key="1">
    <citation type="journal article" date="2020" name="Nat. Commun.">
        <title>Large-scale genome sequencing of mycorrhizal fungi provides insights into the early evolution of symbiotic traits.</title>
        <authorList>
            <person name="Miyauchi S."/>
            <person name="Kiss E."/>
            <person name="Kuo A."/>
            <person name="Drula E."/>
            <person name="Kohler A."/>
            <person name="Sanchez-Garcia M."/>
            <person name="Morin E."/>
            <person name="Andreopoulos B."/>
            <person name="Barry K.W."/>
            <person name="Bonito G."/>
            <person name="Buee M."/>
            <person name="Carver A."/>
            <person name="Chen C."/>
            <person name="Cichocki N."/>
            <person name="Clum A."/>
            <person name="Culley D."/>
            <person name="Crous P.W."/>
            <person name="Fauchery L."/>
            <person name="Girlanda M."/>
            <person name="Hayes R.D."/>
            <person name="Keri Z."/>
            <person name="LaButti K."/>
            <person name="Lipzen A."/>
            <person name="Lombard V."/>
            <person name="Magnuson J."/>
            <person name="Maillard F."/>
            <person name="Murat C."/>
            <person name="Nolan M."/>
            <person name="Ohm R.A."/>
            <person name="Pangilinan J."/>
            <person name="Pereira M.F."/>
            <person name="Perotto S."/>
            <person name="Peter M."/>
            <person name="Pfister S."/>
            <person name="Riley R."/>
            <person name="Sitrit Y."/>
            <person name="Stielow J.B."/>
            <person name="Szollosi G."/>
            <person name="Zifcakova L."/>
            <person name="Stursova M."/>
            <person name="Spatafora J.W."/>
            <person name="Tedersoo L."/>
            <person name="Vaario L.M."/>
            <person name="Yamada A."/>
            <person name="Yan M."/>
            <person name="Wang P."/>
            <person name="Xu J."/>
            <person name="Bruns T."/>
            <person name="Baldrian P."/>
            <person name="Vilgalys R."/>
            <person name="Dunand C."/>
            <person name="Henrissat B."/>
            <person name="Grigoriev I.V."/>
            <person name="Hibbett D."/>
            <person name="Nagy L.G."/>
            <person name="Martin F.M."/>
        </authorList>
    </citation>
    <scope>NUCLEOTIDE SEQUENCE</scope>
    <source>
        <strain evidence="13">UP504</strain>
    </source>
</reference>
<feature type="compositionally biased region" description="Basic and acidic residues" evidence="11">
    <location>
        <begin position="624"/>
        <end position="647"/>
    </location>
</feature>
<dbReference type="OrthoDB" id="103819at2759"/>
<dbReference type="PANTHER" id="PTHR48249">
    <property type="entry name" value="MEDIATOR OF RNA POLYMERASE II TRANSCRIPTION SUBUNIT 13"/>
    <property type="match status" value="1"/>
</dbReference>
<dbReference type="InterPro" id="IPR051139">
    <property type="entry name" value="Mediator_complx_sub13"/>
</dbReference>
<dbReference type="Proteomes" id="UP000886523">
    <property type="component" value="Unassembled WGS sequence"/>
</dbReference>
<evidence type="ECO:0000256" key="9">
    <source>
        <dbReference type="ARBA" id="ARBA00032008"/>
    </source>
</evidence>
<evidence type="ECO:0000256" key="10">
    <source>
        <dbReference type="RuleBase" id="RU364134"/>
    </source>
</evidence>
<dbReference type="GO" id="GO:0016592">
    <property type="term" value="C:mediator complex"/>
    <property type="evidence" value="ECO:0007669"/>
    <property type="project" value="InterPro"/>
</dbReference>
<evidence type="ECO:0000256" key="5">
    <source>
        <dbReference type="ARBA" id="ARBA00023015"/>
    </source>
</evidence>
<dbReference type="Pfam" id="PF06333">
    <property type="entry name" value="Med13_C"/>
    <property type="match status" value="1"/>
</dbReference>
<evidence type="ECO:0000256" key="11">
    <source>
        <dbReference type="SAM" id="MobiDB-lite"/>
    </source>
</evidence>
<evidence type="ECO:0000256" key="6">
    <source>
        <dbReference type="ARBA" id="ARBA00023159"/>
    </source>
</evidence>
<feature type="compositionally biased region" description="Basic and acidic residues" evidence="11">
    <location>
        <begin position="730"/>
        <end position="741"/>
    </location>
</feature>
<gene>
    <name evidence="13" type="ORF">BS47DRAFT_1338322</name>
</gene>
<proteinExistence type="inferred from homology"/>
<keyword evidence="7 10" id="KW-0804">Transcription</keyword>
<evidence type="ECO:0000259" key="12">
    <source>
        <dbReference type="Pfam" id="PF06333"/>
    </source>
</evidence>
<comment type="function">
    <text evidence="10">Component of the SRB8-11 complex. The SRB8-11 complex is a regulatory module of the Mediator complex which is itself involved in regulation of basal and activated RNA polymerase II-dependent transcription. The SRB8-11 complex may be involved in the transcriptional repression of a subset of genes regulated by Mediator. It may inhibit the association of the Mediator complex with RNA polymerase II to form the holoenzyme complex.</text>
</comment>
<keyword evidence="4 10" id="KW-0678">Repressor</keyword>
<feature type="compositionally biased region" description="Polar residues" evidence="11">
    <location>
        <begin position="547"/>
        <end position="559"/>
    </location>
</feature>
<dbReference type="GO" id="GO:0045944">
    <property type="term" value="P:positive regulation of transcription by RNA polymerase II"/>
    <property type="evidence" value="ECO:0007669"/>
    <property type="project" value="TreeGrafter"/>
</dbReference>